<comment type="caution">
    <text evidence="2">The sequence shown here is derived from an EMBL/GenBank/DDBJ whole genome shotgun (WGS) entry which is preliminary data.</text>
</comment>
<feature type="region of interest" description="Disordered" evidence="1">
    <location>
        <begin position="717"/>
        <end position="767"/>
    </location>
</feature>
<feature type="compositionally biased region" description="Basic residues" evidence="1">
    <location>
        <begin position="552"/>
        <end position="561"/>
    </location>
</feature>
<dbReference type="EMBL" id="LUCH01000405">
    <property type="protein sequence ID" value="KAF5405227.1"/>
    <property type="molecule type" value="Genomic_DNA"/>
</dbReference>
<name>A0A8J4STN4_9TREM</name>
<dbReference type="AlphaFoldDB" id="A0A8J4STN4"/>
<protein>
    <submittedName>
        <fullName evidence="2">Uncharacterized protein</fullName>
    </submittedName>
</protein>
<feature type="compositionally biased region" description="Basic residues" evidence="1">
    <location>
        <begin position="486"/>
        <end position="495"/>
    </location>
</feature>
<evidence type="ECO:0000256" key="1">
    <source>
        <dbReference type="SAM" id="MobiDB-lite"/>
    </source>
</evidence>
<dbReference type="Proteomes" id="UP000748531">
    <property type="component" value="Unassembled WGS sequence"/>
</dbReference>
<feature type="compositionally biased region" description="Basic and acidic residues" evidence="1">
    <location>
        <begin position="539"/>
        <end position="551"/>
    </location>
</feature>
<reference evidence="2" key="1">
    <citation type="submission" date="2019-05" db="EMBL/GenBank/DDBJ databases">
        <title>Annotation for the trematode Paragonimus heterotremus.</title>
        <authorList>
            <person name="Choi Y.-J."/>
        </authorList>
    </citation>
    <scope>NUCLEOTIDE SEQUENCE</scope>
    <source>
        <strain evidence="2">LC</strain>
    </source>
</reference>
<gene>
    <name evidence="2" type="ORF">PHET_01301</name>
</gene>
<feature type="compositionally biased region" description="Basic residues" evidence="1">
    <location>
        <begin position="256"/>
        <end position="267"/>
    </location>
</feature>
<feature type="region of interest" description="Disordered" evidence="1">
    <location>
        <begin position="302"/>
        <end position="358"/>
    </location>
</feature>
<feature type="compositionally biased region" description="Basic and acidic residues" evidence="1">
    <location>
        <begin position="471"/>
        <end position="485"/>
    </location>
</feature>
<evidence type="ECO:0000313" key="3">
    <source>
        <dbReference type="Proteomes" id="UP000748531"/>
    </source>
</evidence>
<feature type="compositionally biased region" description="Basic and acidic residues" evidence="1">
    <location>
        <begin position="234"/>
        <end position="255"/>
    </location>
</feature>
<proteinExistence type="predicted"/>
<feature type="region of interest" description="Disordered" evidence="1">
    <location>
        <begin position="137"/>
        <end position="158"/>
    </location>
</feature>
<feature type="region of interest" description="Disordered" evidence="1">
    <location>
        <begin position="375"/>
        <end position="582"/>
    </location>
</feature>
<accession>A0A8J4STN4</accession>
<feature type="compositionally biased region" description="Basic and acidic residues" evidence="1">
    <location>
        <begin position="439"/>
        <end position="459"/>
    </location>
</feature>
<feature type="compositionally biased region" description="Basic and acidic residues" evidence="1">
    <location>
        <begin position="378"/>
        <end position="431"/>
    </location>
</feature>
<organism evidence="2 3">
    <name type="scientific">Paragonimus heterotremus</name>
    <dbReference type="NCBI Taxonomy" id="100268"/>
    <lineage>
        <taxon>Eukaryota</taxon>
        <taxon>Metazoa</taxon>
        <taxon>Spiralia</taxon>
        <taxon>Lophotrochozoa</taxon>
        <taxon>Platyhelminthes</taxon>
        <taxon>Trematoda</taxon>
        <taxon>Digenea</taxon>
        <taxon>Plagiorchiida</taxon>
        <taxon>Troglotremata</taxon>
        <taxon>Troglotrematidae</taxon>
        <taxon>Paragonimus</taxon>
    </lineage>
</organism>
<dbReference type="OrthoDB" id="6269695at2759"/>
<sequence>MFKECDEFQELKSLSQDDTGIYRSVSKTDLKPELVKAVRTLQDAYYSHGAINAETRMTHNDLNRVMRASASLLKQTKHHHTVREVPANRSSKTQHGIQPLLSGKHNLHRIDKESQSSFATMRSRLSSWMSRLFSGECKAGHHQPSTKVKPTLSSSNRVQQIQHNSTGNTHKNVQKTDGVIYYDSAGNRDRVFCPPKNTRHLNVHPQYVHRRWHEIPQAMLGDNENFGLPKKKTEKNQNEDRDYASSSQPKEENQRIKSKLKKKKKKTRSTDSDVNEDNESKTLKPKDVRKLNITEIKLPGRAAAEEEKVSKNTVLNAGQEAENDKTVTKTKPLKEKRPRTESQSDYTLKGGEPMEVVPVKKRKRSKVFGEVGATLETVGEKHSNETVDRTRNTRPKETNDKPHFEHQFPDSLHSAEDRNELRSNITEDHNEGRRRRVHKRDETKSHERESVQKYTKENDAVGYEIQFPGRPKAETTESDRSESKSLPKHHNRKESHKSSRSDLVGDSSRKGHRSHERKQAVQDKDKYKEEESADNYSEQYHKSYDHPENRDRQRHRHRRRNSNGSEEGRSSRVYDEEDLRSGSCDHRKRYKAHSLPPRIRKRTSSEEWDRCSCMSERRRHRVADNYETKRHRCFCDCDSLRSVSQCRESRCSRPDDELIEVLSEMCSDMENRLFDETFHSAREIRPHYRAPGIHLGRYLSPDTLTLLDAIEHPVSTSSTHGRKLGCTYSPGLPPRAPRRRPTDTDMERPSCQCSPTVGPPSQKVNPPSTSVVNTCPIYYAVPQPVPVTAMAAPPAQPTATWYQSPLPVTTTTNVLLRSNPVSLIAPHQVSSTPTIYNPLMVPNITSPAVQSSMLFPSFAYCQRI</sequence>
<feature type="compositionally biased region" description="Polar residues" evidence="1">
    <location>
        <begin position="143"/>
        <end position="158"/>
    </location>
</feature>
<feature type="compositionally biased region" description="Basic and acidic residues" evidence="1">
    <location>
        <begin position="517"/>
        <end position="530"/>
    </location>
</feature>
<evidence type="ECO:0000313" key="2">
    <source>
        <dbReference type="EMBL" id="KAF5405227.1"/>
    </source>
</evidence>
<feature type="region of interest" description="Disordered" evidence="1">
    <location>
        <begin position="220"/>
        <end position="285"/>
    </location>
</feature>
<feature type="compositionally biased region" description="Basic and acidic residues" evidence="1">
    <location>
        <begin position="566"/>
        <end position="582"/>
    </location>
</feature>
<keyword evidence="3" id="KW-1185">Reference proteome</keyword>
<feature type="compositionally biased region" description="Basic and acidic residues" evidence="1">
    <location>
        <begin position="322"/>
        <end position="342"/>
    </location>
</feature>